<protein>
    <submittedName>
        <fullName evidence="12">Flagellar motor protein MotB</fullName>
    </submittedName>
</protein>
<dbReference type="PANTHER" id="PTHR30329:SF21">
    <property type="entry name" value="LIPOPROTEIN YIAD-RELATED"/>
    <property type="match status" value="1"/>
</dbReference>
<evidence type="ECO:0000256" key="9">
    <source>
        <dbReference type="PROSITE-ProRule" id="PRU00473"/>
    </source>
</evidence>
<evidence type="ECO:0000256" key="3">
    <source>
        <dbReference type="ARBA" id="ARBA00008914"/>
    </source>
</evidence>
<dbReference type="KEGG" id="aft:BBF96_11005"/>
<evidence type="ECO:0000256" key="6">
    <source>
        <dbReference type="ARBA" id="ARBA00022989"/>
    </source>
</evidence>
<feature type="domain" description="OmpA-like" evidence="11">
    <location>
        <begin position="118"/>
        <end position="239"/>
    </location>
</feature>
<comment type="subcellular location">
    <subcellularLocation>
        <location evidence="1">Cell membrane</location>
        <topology evidence="1">Single-pass membrane protein</topology>
    </subcellularLocation>
    <subcellularLocation>
        <location evidence="2">Cell outer membrane</location>
    </subcellularLocation>
</comment>
<dbReference type="OrthoDB" id="9815217at2"/>
<dbReference type="PROSITE" id="PS51123">
    <property type="entry name" value="OMPA_2"/>
    <property type="match status" value="1"/>
</dbReference>
<dbReference type="PRINTS" id="PR01021">
    <property type="entry name" value="OMPADOMAIN"/>
</dbReference>
<evidence type="ECO:0000256" key="7">
    <source>
        <dbReference type="ARBA" id="ARBA00023136"/>
    </source>
</evidence>
<keyword evidence="5 10" id="KW-0812">Transmembrane</keyword>
<keyword evidence="13" id="KW-1185">Reference proteome</keyword>
<evidence type="ECO:0000256" key="4">
    <source>
        <dbReference type="ARBA" id="ARBA00022475"/>
    </source>
</evidence>
<dbReference type="GO" id="GO:0009279">
    <property type="term" value="C:cell outer membrane"/>
    <property type="evidence" value="ECO:0007669"/>
    <property type="project" value="UniProtKB-SubCell"/>
</dbReference>
<dbReference type="EMBL" id="CP016379">
    <property type="protein sequence ID" value="AZR73870.1"/>
    <property type="molecule type" value="Genomic_DNA"/>
</dbReference>
<dbReference type="InterPro" id="IPR050330">
    <property type="entry name" value="Bact_OuterMem_StrucFunc"/>
</dbReference>
<reference evidence="12 13" key="1">
    <citation type="submission" date="2016-07" db="EMBL/GenBank/DDBJ databases">
        <title>Genome and transcriptome analysis of iron-reducing fermentative bacteria Anoxybacter fermentans.</title>
        <authorList>
            <person name="Zeng X."/>
            <person name="Shao Z."/>
        </authorList>
    </citation>
    <scope>NUCLEOTIDE SEQUENCE [LARGE SCALE GENOMIC DNA]</scope>
    <source>
        <strain evidence="12 13">DY22613</strain>
    </source>
</reference>
<dbReference type="Pfam" id="PF13677">
    <property type="entry name" value="MotB_plug"/>
    <property type="match status" value="1"/>
</dbReference>
<evidence type="ECO:0000256" key="10">
    <source>
        <dbReference type="SAM" id="Phobius"/>
    </source>
</evidence>
<keyword evidence="6 10" id="KW-1133">Transmembrane helix</keyword>
<dbReference type="InterPro" id="IPR006664">
    <property type="entry name" value="OMP_bac"/>
</dbReference>
<evidence type="ECO:0000256" key="1">
    <source>
        <dbReference type="ARBA" id="ARBA00004162"/>
    </source>
</evidence>
<dbReference type="Pfam" id="PF00691">
    <property type="entry name" value="OmpA"/>
    <property type="match status" value="1"/>
</dbReference>
<feature type="transmembrane region" description="Helical" evidence="10">
    <location>
        <begin position="20"/>
        <end position="39"/>
    </location>
</feature>
<dbReference type="CDD" id="cd07185">
    <property type="entry name" value="OmpA_C-like"/>
    <property type="match status" value="1"/>
</dbReference>
<keyword evidence="12" id="KW-0966">Cell projection</keyword>
<dbReference type="Proteomes" id="UP000267250">
    <property type="component" value="Chromosome"/>
</dbReference>
<proteinExistence type="inferred from homology"/>
<evidence type="ECO:0000259" key="11">
    <source>
        <dbReference type="PROSITE" id="PS51123"/>
    </source>
</evidence>
<dbReference type="InterPro" id="IPR006665">
    <property type="entry name" value="OmpA-like"/>
</dbReference>
<evidence type="ECO:0000313" key="12">
    <source>
        <dbReference type="EMBL" id="AZR73870.1"/>
    </source>
</evidence>
<keyword evidence="12" id="KW-0282">Flagellum</keyword>
<dbReference type="AlphaFoldDB" id="A0A3S9T040"/>
<dbReference type="InterPro" id="IPR036737">
    <property type="entry name" value="OmpA-like_sf"/>
</dbReference>
<comment type="similarity">
    <text evidence="3">Belongs to the MotB family.</text>
</comment>
<evidence type="ECO:0000313" key="13">
    <source>
        <dbReference type="Proteomes" id="UP000267250"/>
    </source>
</evidence>
<dbReference type="Gene3D" id="3.30.1330.60">
    <property type="entry name" value="OmpA-like domain"/>
    <property type="match status" value="1"/>
</dbReference>
<dbReference type="GO" id="GO:0005886">
    <property type="term" value="C:plasma membrane"/>
    <property type="evidence" value="ECO:0007669"/>
    <property type="project" value="UniProtKB-SubCell"/>
</dbReference>
<evidence type="ECO:0000256" key="2">
    <source>
        <dbReference type="ARBA" id="ARBA00004442"/>
    </source>
</evidence>
<accession>A0A3S9T040</accession>
<keyword evidence="7 9" id="KW-0472">Membrane</keyword>
<sequence>MRKKVKTDDEMEISAPGWMVTYGDMMTLLLCFFVLLYSFSTIDVARFKDVMNALKARLGVLDGGRTFNPSYVIDRGLQNDNISASYYDNREFKELISKLEEYIKEANLQANVRLAEEERGLVIRLTGKILFDLGKADLKPDGMKTLAQIAKFLEDIPNSIMIEGHTDNWPIHNEEFPNNWVLSAIRATNVIAYFMEKTNIDPKRLSVAAYGEYRPLKPNTTPENRALNRRVDIVVLRTRLDEKRIAGEGYDE</sequence>
<name>A0A3S9T040_9FIRM</name>
<keyword evidence="4" id="KW-1003">Cell membrane</keyword>
<evidence type="ECO:0000256" key="8">
    <source>
        <dbReference type="ARBA" id="ARBA00023237"/>
    </source>
</evidence>
<dbReference type="SUPFAM" id="SSF103088">
    <property type="entry name" value="OmpA-like"/>
    <property type="match status" value="1"/>
</dbReference>
<keyword evidence="8" id="KW-0998">Cell outer membrane</keyword>
<keyword evidence="12" id="KW-0969">Cilium</keyword>
<gene>
    <name evidence="12" type="ORF">BBF96_11005</name>
</gene>
<dbReference type="RefSeq" id="WP_127017221.1">
    <property type="nucleotide sequence ID" value="NZ_CP016379.1"/>
</dbReference>
<evidence type="ECO:0000256" key="5">
    <source>
        <dbReference type="ARBA" id="ARBA00022692"/>
    </source>
</evidence>
<dbReference type="PANTHER" id="PTHR30329">
    <property type="entry name" value="STATOR ELEMENT OF FLAGELLAR MOTOR COMPLEX"/>
    <property type="match status" value="1"/>
</dbReference>
<dbReference type="InterPro" id="IPR025713">
    <property type="entry name" value="MotB-like_N_dom"/>
</dbReference>
<organism evidence="12 13">
    <name type="scientific">Anoxybacter fermentans</name>
    <dbReference type="NCBI Taxonomy" id="1323375"/>
    <lineage>
        <taxon>Bacteria</taxon>
        <taxon>Bacillati</taxon>
        <taxon>Bacillota</taxon>
        <taxon>Clostridia</taxon>
        <taxon>Halanaerobiales</taxon>
        <taxon>Anoxybacter</taxon>
    </lineage>
</organism>